<dbReference type="Gene3D" id="3.40.50.300">
    <property type="entry name" value="P-loop containing nucleotide triphosphate hydrolases"/>
    <property type="match status" value="1"/>
</dbReference>
<dbReference type="InterPro" id="IPR058922">
    <property type="entry name" value="WHD_DRP"/>
</dbReference>
<keyword evidence="13" id="KW-1185">Reference proteome</keyword>
<dbReference type="Pfam" id="PF07727">
    <property type="entry name" value="RVT_2"/>
    <property type="match status" value="1"/>
</dbReference>
<dbReference type="SUPFAM" id="SSF52540">
    <property type="entry name" value="P-loop containing nucleoside triphosphate hydrolases"/>
    <property type="match status" value="1"/>
</dbReference>
<dbReference type="InterPro" id="IPR027417">
    <property type="entry name" value="P-loop_NTPase"/>
</dbReference>
<keyword evidence="5" id="KW-0067">ATP-binding</keyword>
<dbReference type="InterPro" id="IPR042197">
    <property type="entry name" value="Apaf_helical"/>
</dbReference>
<protein>
    <submittedName>
        <fullName evidence="12">Uncharacterized protein</fullName>
    </submittedName>
</protein>
<dbReference type="Gene3D" id="3.80.10.10">
    <property type="entry name" value="Ribonuclease Inhibitor"/>
    <property type="match status" value="1"/>
</dbReference>
<dbReference type="Pfam" id="PF25019">
    <property type="entry name" value="LRR_R13L1-DRL21"/>
    <property type="match status" value="1"/>
</dbReference>
<organism evidence="12 13">
    <name type="scientific">Hibiscus syriacus</name>
    <name type="common">Rose of Sharon</name>
    <dbReference type="NCBI Taxonomy" id="106335"/>
    <lineage>
        <taxon>Eukaryota</taxon>
        <taxon>Viridiplantae</taxon>
        <taxon>Streptophyta</taxon>
        <taxon>Embryophyta</taxon>
        <taxon>Tracheophyta</taxon>
        <taxon>Spermatophyta</taxon>
        <taxon>Magnoliopsida</taxon>
        <taxon>eudicotyledons</taxon>
        <taxon>Gunneridae</taxon>
        <taxon>Pentapetalae</taxon>
        <taxon>rosids</taxon>
        <taxon>malvids</taxon>
        <taxon>Malvales</taxon>
        <taxon>Malvaceae</taxon>
        <taxon>Malvoideae</taxon>
        <taxon>Hibiscus</taxon>
    </lineage>
</organism>
<dbReference type="Proteomes" id="UP000436088">
    <property type="component" value="Unassembled WGS sequence"/>
</dbReference>
<evidence type="ECO:0000256" key="1">
    <source>
        <dbReference type="ARBA" id="ARBA00022614"/>
    </source>
</evidence>
<dbReference type="InterPro" id="IPR002182">
    <property type="entry name" value="NB-ARC"/>
</dbReference>
<evidence type="ECO:0000256" key="4">
    <source>
        <dbReference type="ARBA" id="ARBA00022821"/>
    </source>
</evidence>
<evidence type="ECO:0000313" key="12">
    <source>
        <dbReference type="EMBL" id="KAE8686443.1"/>
    </source>
</evidence>
<evidence type="ECO:0000259" key="7">
    <source>
        <dbReference type="Pfam" id="PF00931"/>
    </source>
</evidence>
<reference evidence="12" key="1">
    <citation type="submission" date="2019-09" db="EMBL/GenBank/DDBJ databases">
        <title>Draft genome information of white flower Hibiscus syriacus.</title>
        <authorList>
            <person name="Kim Y.-M."/>
        </authorList>
    </citation>
    <scope>NUCLEOTIDE SEQUENCE [LARGE SCALE GENOMIC DNA]</scope>
    <source>
        <strain evidence="12">YM2019G1</strain>
    </source>
</reference>
<comment type="caution">
    <text evidence="12">The sequence shown here is derived from an EMBL/GenBank/DDBJ whole genome shotgun (WGS) entry which is preliminary data.</text>
</comment>
<dbReference type="EMBL" id="VEPZ02001216">
    <property type="protein sequence ID" value="KAE8686443.1"/>
    <property type="molecule type" value="Genomic_DNA"/>
</dbReference>
<dbReference type="Pfam" id="PF00931">
    <property type="entry name" value="NB-ARC"/>
    <property type="match status" value="1"/>
</dbReference>
<accession>A0A6A2Z4C0</accession>
<dbReference type="InterPro" id="IPR013103">
    <property type="entry name" value="RVT_2"/>
</dbReference>
<dbReference type="GO" id="GO:0051707">
    <property type="term" value="P:response to other organism"/>
    <property type="evidence" value="ECO:0007669"/>
    <property type="project" value="UniProtKB-ARBA"/>
</dbReference>
<dbReference type="Gene3D" id="1.10.8.430">
    <property type="entry name" value="Helical domain of apoptotic protease-activating factors"/>
    <property type="match status" value="1"/>
</dbReference>
<evidence type="ECO:0000259" key="11">
    <source>
        <dbReference type="Pfam" id="PF25019"/>
    </source>
</evidence>
<feature type="region of interest" description="Disordered" evidence="6">
    <location>
        <begin position="867"/>
        <end position="890"/>
    </location>
</feature>
<gene>
    <name evidence="12" type="ORF">F3Y22_tig00111061pilonHSYRG00022</name>
</gene>
<dbReference type="SUPFAM" id="SSF52058">
    <property type="entry name" value="L domain-like"/>
    <property type="match status" value="1"/>
</dbReference>
<feature type="domain" description="NB-ARC" evidence="7">
    <location>
        <begin position="208"/>
        <end position="313"/>
    </location>
</feature>
<dbReference type="GO" id="GO:0006952">
    <property type="term" value="P:defense response"/>
    <property type="evidence" value="ECO:0007669"/>
    <property type="project" value="UniProtKB-KW"/>
</dbReference>
<feature type="domain" description="Disease resistance protein winged helix" evidence="10">
    <location>
        <begin position="412"/>
        <end position="453"/>
    </location>
</feature>
<feature type="domain" description="Reverse transcriptase Ty1/copia-type" evidence="8">
    <location>
        <begin position="1005"/>
        <end position="1173"/>
    </location>
</feature>
<feature type="domain" description="Disease resistance N-terminal" evidence="9">
    <location>
        <begin position="64"/>
        <end position="144"/>
    </location>
</feature>
<keyword evidence="1" id="KW-0433">Leucine-rich repeat</keyword>
<dbReference type="Pfam" id="PF23559">
    <property type="entry name" value="WHD_DRP"/>
    <property type="match status" value="1"/>
</dbReference>
<name>A0A6A2Z4C0_HIBSY</name>
<dbReference type="InterPro" id="IPR041118">
    <property type="entry name" value="Rx_N"/>
</dbReference>
<dbReference type="GO" id="GO:0005524">
    <property type="term" value="F:ATP binding"/>
    <property type="evidence" value="ECO:0007669"/>
    <property type="project" value="UniProtKB-KW"/>
</dbReference>
<evidence type="ECO:0000256" key="2">
    <source>
        <dbReference type="ARBA" id="ARBA00022737"/>
    </source>
</evidence>
<dbReference type="Pfam" id="PF18052">
    <property type="entry name" value="Rx_N"/>
    <property type="match status" value="1"/>
</dbReference>
<dbReference type="Gene3D" id="1.20.5.4130">
    <property type="match status" value="1"/>
</dbReference>
<dbReference type="PANTHER" id="PTHR36766:SF47">
    <property type="entry name" value="NB-ARC DOMAIN-CONTAINING PROTEIN"/>
    <property type="match status" value="1"/>
</dbReference>
<sequence>MMDGLERLAVAREITSGGSLGSGVTGEDHARLGKLNSQRRLAGWLMIFALQIVKWRMHLFQRLISTILSNLDSLFRKELALSGSLITELESLQSTLTTIQAVLHDAEEKQWKSEAIRNWLAKLEQSAYDLEDLLGGFETEVRGLGNKRNWMPLPGRKASSTCECVGETEFERNEDRETSSPVKEWEVFGRADDKGKIVSMIFNDANHHDGLYVYAICGMGGLGKITIAQLVCNDENVAKAFDLRIWVCVSYDFDVKRLTKAIVESIEGGSCDILELDPLQLCLVEKLARRRFLLVLDYVWNEYHDKWDRLHEALRYGGAFGMGTNEGNPNLETIGSKIEQRCGGVPLAIKATGSILCFKSLESEWLHVRDSEIWDLEDEASRILAVLRLCHEQGRVDRTMDGTWIYSFPPLDLHDTGCEIFFELTWRPLFQDIDEDIHGTVTCKMHDLILDLVMSIRRYEICVIDSNKRLKLPKTDRLLFIHTSNSPTNIVDLSKLQPLRSLILDRDLVFRSASNISNQKYLKVLDFGRRLSNIAFKSLKQLRYFCLHDHRVKTLPESTNSLHNLQTLNLERCRSLKMLPKGMKYLKNQRYLDLRGCDDLISMPVGLGQLSCLRKLSKFIAGKDKGCGIDELNELAIEGELSITGLCNVKNSKEAENANLIKKQNLRSLSLTWQNRESTHHQHINDEKVLNALQPRSSLKKLCITGYQAKENKGDSCALPPSLIATITHIGLKPPPTMPPTPAAGNDSDAVLNDDAIATAALATYEKYEKDNKTTIRASRIADIIVEGMQMREVLQANVLIEKLPKSWSDYRNSLKHKKRKISLKELVGHMKIEEANRIKNKLTNSMSNLSFRVNLVESKFKKIMKRGNQDKKTKPHKATNFKKSGNDKSEGKKLKCYVCGLPDHKAYQCQHRSDHQNENKPHMHVVEEDDEIIVAVVSEVNLVENSERVYTGNSSSTEVLGKGNVLLKLTSDEDPKTFKEAIISIDASFWKSAINDELESIMSNHTWELVNLPKGFKPICNKWVFRKKMRPDGLIQRYKARLDVKGFTQRFGLDYFDTHSPVTKISTIRALFALASIHKLQVHQMDVKTIFLNGDLDEEIYMEQLLGFEAHGMDGKVYRLKKLLYGLKQAPKQWYEKFYKTILSFSFIVNGSDACVYSKMFGTECVIISLYTHNPSGEHWIALKRLLKYLKGTLDWKLEFVGFPAVLEGYCDANWVSDNDETCIARSTMDSEFIAVDLAGQEVEWLRSLLADIPLWGIPTPSVSLLCDS</sequence>
<evidence type="ECO:0000256" key="6">
    <source>
        <dbReference type="SAM" id="MobiDB-lite"/>
    </source>
</evidence>
<dbReference type="PRINTS" id="PR00364">
    <property type="entry name" value="DISEASERSIST"/>
</dbReference>
<dbReference type="PANTHER" id="PTHR36766">
    <property type="entry name" value="PLANT BROAD-SPECTRUM MILDEW RESISTANCE PROTEIN RPW8"/>
    <property type="match status" value="1"/>
</dbReference>
<keyword evidence="2" id="KW-0677">Repeat</keyword>
<evidence type="ECO:0000256" key="3">
    <source>
        <dbReference type="ARBA" id="ARBA00022741"/>
    </source>
</evidence>
<dbReference type="InterPro" id="IPR032675">
    <property type="entry name" value="LRR_dom_sf"/>
</dbReference>
<evidence type="ECO:0000313" key="13">
    <source>
        <dbReference type="Proteomes" id="UP000436088"/>
    </source>
</evidence>
<evidence type="ECO:0000259" key="9">
    <source>
        <dbReference type="Pfam" id="PF18052"/>
    </source>
</evidence>
<dbReference type="InterPro" id="IPR043502">
    <property type="entry name" value="DNA/RNA_pol_sf"/>
</dbReference>
<evidence type="ECO:0000259" key="8">
    <source>
        <dbReference type="Pfam" id="PF07727"/>
    </source>
</evidence>
<dbReference type="GO" id="GO:0043531">
    <property type="term" value="F:ADP binding"/>
    <property type="evidence" value="ECO:0007669"/>
    <property type="project" value="InterPro"/>
</dbReference>
<proteinExistence type="predicted"/>
<keyword evidence="4" id="KW-0611">Plant defense</keyword>
<dbReference type="InterPro" id="IPR056789">
    <property type="entry name" value="LRR_R13L1-DRL21"/>
</dbReference>
<feature type="domain" description="R13L1/DRL21-like LRR repeat region" evidence="11">
    <location>
        <begin position="629"/>
        <end position="711"/>
    </location>
</feature>
<evidence type="ECO:0000259" key="10">
    <source>
        <dbReference type="Pfam" id="PF23559"/>
    </source>
</evidence>
<dbReference type="SUPFAM" id="SSF56672">
    <property type="entry name" value="DNA/RNA polymerases"/>
    <property type="match status" value="1"/>
</dbReference>
<keyword evidence="3" id="KW-0547">Nucleotide-binding</keyword>
<dbReference type="AlphaFoldDB" id="A0A6A2Z4C0"/>
<evidence type="ECO:0000256" key="5">
    <source>
        <dbReference type="ARBA" id="ARBA00022840"/>
    </source>
</evidence>